<name>C6CBK7_MUSP7</name>
<protein>
    <submittedName>
        <fullName evidence="5">Transcriptional regulator, AraC family</fullName>
    </submittedName>
</protein>
<dbReference type="InterPro" id="IPR020449">
    <property type="entry name" value="Tscrpt_reg_AraC-type_HTH"/>
</dbReference>
<feature type="domain" description="HTH araC/xylS-type" evidence="4">
    <location>
        <begin position="183"/>
        <end position="279"/>
    </location>
</feature>
<dbReference type="PROSITE" id="PS01124">
    <property type="entry name" value="HTH_ARAC_FAMILY_2"/>
    <property type="match status" value="1"/>
</dbReference>
<gene>
    <name evidence="5" type="ordered locus">Dd703_0986</name>
</gene>
<dbReference type="PANTHER" id="PTHR47894:SF4">
    <property type="entry name" value="HTH-TYPE TRANSCRIPTIONAL REGULATOR GADX"/>
    <property type="match status" value="1"/>
</dbReference>
<dbReference type="PRINTS" id="PR00032">
    <property type="entry name" value="HTHARAC"/>
</dbReference>
<dbReference type="SUPFAM" id="SSF51215">
    <property type="entry name" value="Regulatory protein AraC"/>
    <property type="match status" value="1"/>
</dbReference>
<dbReference type="eggNOG" id="COG2207">
    <property type="taxonomic scope" value="Bacteria"/>
</dbReference>
<dbReference type="Pfam" id="PF12833">
    <property type="entry name" value="HTH_18"/>
    <property type="match status" value="1"/>
</dbReference>
<dbReference type="EMBL" id="CP001654">
    <property type="protein sequence ID" value="ACS84792.1"/>
    <property type="molecule type" value="Genomic_DNA"/>
</dbReference>
<dbReference type="GO" id="GO:0003700">
    <property type="term" value="F:DNA-binding transcription factor activity"/>
    <property type="evidence" value="ECO:0007669"/>
    <property type="project" value="InterPro"/>
</dbReference>
<dbReference type="RefSeq" id="WP_012764610.1">
    <property type="nucleotide sequence ID" value="NC_012880.1"/>
</dbReference>
<evidence type="ECO:0000313" key="5">
    <source>
        <dbReference type="EMBL" id="ACS84792.1"/>
    </source>
</evidence>
<evidence type="ECO:0000256" key="3">
    <source>
        <dbReference type="ARBA" id="ARBA00023163"/>
    </source>
</evidence>
<dbReference type="Proteomes" id="UP000002734">
    <property type="component" value="Chromosome"/>
</dbReference>
<evidence type="ECO:0000256" key="2">
    <source>
        <dbReference type="ARBA" id="ARBA00023125"/>
    </source>
</evidence>
<dbReference type="GO" id="GO:0000976">
    <property type="term" value="F:transcription cis-regulatory region binding"/>
    <property type="evidence" value="ECO:0007669"/>
    <property type="project" value="TreeGrafter"/>
</dbReference>
<dbReference type="SMART" id="SM00342">
    <property type="entry name" value="HTH_ARAC"/>
    <property type="match status" value="1"/>
</dbReference>
<dbReference type="InterPro" id="IPR018060">
    <property type="entry name" value="HTH_AraC"/>
</dbReference>
<dbReference type="KEGG" id="dda:Dd703_0986"/>
<dbReference type="Gene3D" id="1.10.10.60">
    <property type="entry name" value="Homeodomain-like"/>
    <property type="match status" value="1"/>
</dbReference>
<dbReference type="InterPro" id="IPR009057">
    <property type="entry name" value="Homeodomain-like_sf"/>
</dbReference>
<keyword evidence="2" id="KW-0238">DNA-binding</keyword>
<dbReference type="SUPFAM" id="SSF46689">
    <property type="entry name" value="Homeodomain-like"/>
    <property type="match status" value="1"/>
</dbReference>
<reference evidence="5" key="1">
    <citation type="submission" date="2009-06" db="EMBL/GenBank/DDBJ databases">
        <title>Complete sequence of Dickeya dadantii Ech703.</title>
        <authorList>
            <consortium name="US DOE Joint Genome Institute"/>
            <person name="Lucas S."/>
            <person name="Copeland A."/>
            <person name="Lapidus A."/>
            <person name="Glavina del Rio T."/>
            <person name="Dalin E."/>
            <person name="Tice H."/>
            <person name="Bruce D."/>
            <person name="Goodwin L."/>
            <person name="Pitluck S."/>
            <person name="Chertkov O."/>
            <person name="Brettin T."/>
            <person name="Detter J.C."/>
            <person name="Han C."/>
            <person name="Larimer F."/>
            <person name="Land M."/>
            <person name="Hauser L."/>
            <person name="Kyrpides N."/>
            <person name="Mikhailova N."/>
            <person name="Balakrishnan V."/>
            <person name="Glasner J."/>
            <person name="Perna N.T."/>
        </authorList>
    </citation>
    <scope>NUCLEOTIDE SEQUENCE [LARGE SCALE GENOMIC DNA]</scope>
    <source>
        <strain evidence="5">Ech703</strain>
    </source>
</reference>
<accession>C6CBK7</accession>
<organism evidence="5 6">
    <name type="scientific">Musicola paradisiaca (strain Ech703)</name>
    <name type="common">Dickeya paradisiaca</name>
    <name type="synonym">Dickeya dadantii</name>
    <dbReference type="NCBI Taxonomy" id="579405"/>
    <lineage>
        <taxon>Bacteria</taxon>
        <taxon>Pseudomonadati</taxon>
        <taxon>Pseudomonadota</taxon>
        <taxon>Gammaproteobacteria</taxon>
        <taxon>Enterobacterales</taxon>
        <taxon>Pectobacteriaceae</taxon>
        <taxon>Musicola</taxon>
    </lineage>
</organism>
<evidence type="ECO:0000259" key="4">
    <source>
        <dbReference type="PROSITE" id="PS01124"/>
    </source>
</evidence>
<keyword evidence="1" id="KW-0805">Transcription regulation</keyword>
<keyword evidence="3" id="KW-0804">Transcription</keyword>
<sequence>MLNEYIIPLPAGAEPVPFYAPMSEAFSHQVVARRQYLLRTVVMRADLIGLVVSGNKQLVTPEGGNVFVPGELFVLPRGTQWDVINDPAPQGNYVARILTLQPEIAARFYQRFSQFALLGPVRSFARVVGRNGIQEAFLRAVAALETAGSSAALREHRVLEVLLLLAEQAGVVLAPPSALSWTEKVQRLVAQRPHADWSAAGVAAALAVSVSTLNRRLAQEGVTIAACVRDIRLDAALTLLQSSDRPVAVIAQDVGYVSHSKFTAAFRRRFGVVPSALRP</sequence>
<dbReference type="GO" id="GO:0005829">
    <property type="term" value="C:cytosol"/>
    <property type="evidence" value="ECO:0007669"/>
    <property type="project" value="TreeGrafter"/>
</dbReference>
<proteinExistence type="predicted"/>
<dbReference type="PANTHER" id="PTHR47894">
    <property type="entry name" value="HTH-TYPE TRANSCRIPTIONAL REGULATOR GADX"/>
    <property type="match status" value="1"/>
</dbReference>
<dbReference type="STRING" id="579405.Dd703_0986"/>
<evidence type="ECO:0000256" key="1">
    <source>
        <dbReference type="ARBA" id="ARBA00023015"/>
    </source>
</evidence>
<dbReference type="InterPro" id="IPR037923">
    <property type="entry name" value="HTH-like"/>
</dbReference>
<dbReference type="AlphaFoldDB" id="C6CBK7"/>
<evidence type="ECO:0000313" key="6">
    <source>
        <dbReference type="Proteomes" id="UP000002734"/>
    </source>
</evidence>
<dbReference type="HOGENOM" id="CLU_071578_0_0_6"/>
<keyword evidence="6" id="KW-1185">Reference proteome</keyword>